<dbReference type="AlphaFoldDB" id="C5L9F3"/>
<accession>C5L9F3</accession>
<dbReference type="EMBL" id="GG680451">
    <property type="protein sequence ID" value="EER06634.1"/>
    <property type="molecule type" value="Genomic_DNA"/>
</dbReference>
<dbReference type="RefSeq" id="XP_002774818.1">
    <property type="nucleotide sequence ID" value="XM_002774772.1"/>
</dbReference>
<gene>
    <name evidence="1" type="ORF">Pmar_PMAR024195</name>
</gene>
<evidence type="ECO:0000313" key="1">
    <source>
        <dbReference type="EMBL" id="EER06634.1"/>
    </source>
</evidence>
<reference evidence="1 2" key="1">
    <citation type="submission" date="2008-07" db="EMBL/GenBank/DDBJ databases">
        <authorList>
            <person name="El-Sayed N."/>
            <person name="Caler E."/>
            <person name="Inman J."/>
            <person name="Amedeo P."/>
            <person name="Hass B."/>
            <person name="Wortman J."/>
        </authorList>
    </citation>
    <scope>NUCLEOTIDE SEQUENCE [LARGE SCALE GENOMIC DNA]</scope>
    <source>
        <strain evidence="2">ATCC 50983 / TXsc</strain>
    </source>
</reference>
<keyword evidence="2" id="KW-1185">Reference proteome</keyword>
<name>C5L9F3_PERM5</name>
<protein>
    <submittedName>
        <fullName evidence="1">Uncharacterized protein</fullName>
    </submittedName>
</protein>
<feature type="non-terminal residue" evidence="1">
    <location>
        <position position="1"/>
    </location>
</feature>
<sequence>EESIRKSKLDDCEKDMALYISRLLSVAPDDSAYDGILKALATDSSVSTNIKKYFGYSGSITSFGDPRLPVFVNNRVVLVSMDNNISESFNASTKRAHQNSFKRFNSVGE</sequence>
<organism evidence="2">
    <name type="scientific">Perkinsus marinus (strain ATCC 50983 / TXsc)</name>
    <dbReference type="NCBI Taxonomy" id="423536"/>
    <lineage>
        <taxon>Eukaryota</taxon>
        <taxon>Sar</taxon>
        <taxon>Alveolata</taxon>
        <taxon>Perkinsozoa</taxon>
        <taxon>Perkinsea</taxon>
        <taxon>Perkinsida</taxon>
        <taxon>Perkinsidae</taxon>
        <taxon>Perkinsus</taxon>
    </lineage>
</organism>
<dbReference type="GeneID" id="9056151"/>
<proteinExistence type="predicted"/>
<dbReference type="InParanoid" id="C5L9F3"/>
<dbReference type="Proteomes" id="UP000007800">
    <property type="component" value="Unassembled WGS sequence"/>
</dbReference>
<evidence type="ECO:0000313" key="2">
    <source>
        <dbReference type="Proteomes" id="UP000007800"/>
    </source>
</evidence>
<feature type="non-terminal residue" evidence="1">
    <location>
        <position position="109"/>
    </location>
</feature>
<dbReference type="OrthoDB" id="10325180at2759"/>